<proteinExistence type="predicted"/>
<dbReference type="Pfam" id="PF12796">
    <property type="entry name" value="Ank_2"/>
    <property type="match status" value="1"/>
</dbReference>
<feature type="compositionally biased region" description="Low complexity" evidence="2">
    <location>
        <begin position="33"/>
        <end position="53"/>
    </location>
</feature>
<protein>
    <submittedName>
        <fullName evidence="3">Uncharacterized protein</fullName>
    </submittedName>
</protein>
<feature type="coiled-coil region" evidence="1">
    <location>
        <begin position="101"/>
        <end position="225"/>
    </location>
</feature>
<dbReference type="AlphaFoldDB" id="A0A075APQ6"/>
<dbReference type="EMBL" id="KE561172">
    <property type="protein sequence ID" value="EPZ32174.1"/>
    <property type="molecule type" value="Genomic_DNA"/>
</dbReference>
<dbReference type="Gene3D" id="1.25.40.20">
    <property type="entry name" value="Ankyrin repeat-containing domain"/>
    <property type="match status" value="1"/>
</dbReference>
<keyword evidence="1" id="KW-0175">Coiled coil</keyword>
<evidence type="ECO:0000256" key="2">
    <source>
        <dbReference type="SAM" id="MobiDB-lite"/>
    </source>
</evidence>
<sequence length="332" mass="38052">MNQKAKEKVLEAEKVLKESKQAAEQENFHSLKKSLSLESSSKSEIKSNSSASLPNQALKLKNSKLKKKINEKINSQTSQFYDDFDPDTPKEAVERFVKAKLIVLEEEVEQVHKENTELKKKTKTLEDALKTKEEELKTANKIINQKNIALNKLSKENLDLKNLNEKILEEIETLRKVRGFKQLETSHNSKDLKLLEEHEILKNNYTKSQNDLRDLQLAYKQTEHQLIGEVKRMEKQKLDLLQAFKKQMRLIEILRKQKVIISLDPSANDDFAIRSASANGHADVVKLLLADSRVDPSAQDVIRWASYKGHVEVVKLLLSDSRVDPSANDDFA</sequence>
<evidence type="ECO:0000313" key="3">
    <source>
        <dbReference type="EMBL" id="EPZ32174.1"/>
    </source>
</evidence>
<name>A0A075APQ6_ROZAC</name>
<dbReference type="InterPro" id="IPR002110">
    <property type="entry name" value="Ankyrin_rpt"/>
</dbReference>
<feature type="region of interest" description="Disordered" evidence="2">
    <location>
        <begin position="21"/>
        <end position="57"/>
    </location>
</feature>
<dbReference type="OrthoDB" id="269872at2759"/>
<dbReference type="HOGENOM" id="CLU_837165_0_0_1"/>
<organism evidence="3 4">
    <name type="scientific">Rozella allomycis (strain CSF55)</name>
    <dbReference type="NCBI Taxonomy" id="988480"/>
    <lineage>
        <taxon>Eukaryota</taxon>
        <taxon>Fungi</taxon>
        <taxon>Fungi incertae sedis</taxon>
        <taxon>Cryptomycota</taxon>
        <taxon>Cryptomycota incertae sedis</taxon>
        <taxon>Rozella</taxon>
    </lineage>
</organism>
<evidence type="ECO:0000313" key="4">
    <source>
        <dbReference type="Proteomes" id="UP000030755"/>
    </source>
</evidence>
<feature type="non-terminal residue" evidence="3">
    <location>
        <position position="332"/>
    </location>
</feature>
<dbReference type="Proteomes" id="UP000030755">
    <property type="component" value="Unassembled WGS sequence"/>
</dbReference>
<accession>A0A075APQ6</accession>
<dbReference type="SUPFAM" id="SSF140860">
    <property type="entry name" value="Pseudo ankyrin repeat-like"/>
    <property type="match status" value="1"/>
</dbReference>
<gene>
    <name evidence="3" type="ORF">O9G_005864</name>
</gene>
<reference evidence="3 4" key="1">
    <citation type="journal article" date="2013" name="Curr. Biol.">
        <title>Shared signatures of parasitism and phylogenomics unite Cryptomycota and microsporidia.</title>
        <authorList>
            <person name="James T.Y."/>
            <person name="Pelin A."/>
            <person name="Bonen L."/>
            <person name="Ahrendt S."/>
            <person name="Sain D."/>
            <person name="Corradi N."/>
            <person name="Stajich J.E."/>
        </authorList>
    </citation>
    <scope>NUCLEOTIDE SEQUENCE [LARGE SCALE GENOMIC DNA]</scope>
    <source>
        <strain evidence="3 4">CSF55</strain>
    </source>
</reference>
<evidence type="ECO:0000256" key="1">
    <source>
        <dbReference type="SAM" id="Coils"/>
    </source>
</evidence>
<dbReference type="InterPro" id="IPR036770">
    <property type="entry name" value="Ankyrin_rpt-contain_sf"/>
</dbReference>
<keyword evidence="4" id="KW-1185">Reference proteome</keyword>